<comment type="similarity">
    <text evidence="8">Belongs to the ATPase delta chain family.</text>
</comment>
<keyword evidence="3 8" id="KW-0375">Hydrogen ion transport</keyword>
<comment type="function">
    <text evidence="8">F(1)F(0) ATP synthase produces ATP from ADP in the presence of a proton or sodium gradient. F-type ATPases consist of two structural domains, F(1) containing the extramembraneous catalytic core and F(0) containing the membrane proton channel, linked together by a central stalk and a peripheral stalk. During catalysis, ATP synthesis in the catalytic domain of F(1) is coupled via a rotary mechanism of the central stalk subunits to proton translocation.</text>
</comment>
<dbReference type="NCBIfam" id="TIGR01145">
    <property type="entry name" value="ATP_synt_delta"/>
    <property type="match status" value="1"/>
</dbReference>
<accession>A0ABT6KKN2</accession>
<comment type="caution">
    <text evidence="9">The sequence shown here is derived from an EMBL/GenBank/DDBJ whole genome shotgun (WGS) entry which is preliminary data.</text>
</comment>
<dbReference type="RefSeq" id="WP_322132902.1">
    <property type="nucleotide sequence ID" value="NZ_CP085036.1"/>
</dbReference>
<keyword evidence="10" id="KW-1185">Reference proteome</keyword>
<evidence type="ECO:0000256" key="8">
    <source>
        <dbReference type="HAMAP-Rule" id="MF_01416"/>
    </source>
</evidence>
<dbReference type="HAMAP" id="MF_01416">
    <property type="entry name" value="ATP_synth_delta_bact"/>
    <property type="match status" value="1"/>
</dbReference>
<organism evidence="9 10">
    <name type="scientific">Antiquaquibacter oligotrophicus</name>
    <dbReference type="NCBI Taxonomy" id="2880260"/>
    <lineage>
        <taxon>Bacteria</taxon>
        <taxon>Bacillati</taxon>
        <taxon>Actinomycetota</taxon>
        <taxon>Actinomycetes</taxon>
        <taxon>Micrococcales</taxon>
        <taxon>Microbacteriaceae</taxon>
        <taxon>Antiquaquibacter</taxon>
    </lineage>
</organism>
<sequence length="263" mass="26926">MGSATREALEAARSALSAVPSTDGLTTANDLFEAGRVIGTSAQLRAVLADPAAAAENKKAVISSLFSSLSAPAVTLLAEIAGSRWSTQDDLLSGIEEIAIRAAARSAAKGVSVENELFSFGSAVSSDAQLELAVGSKLGSPESKSRLVTSLLGGASKQTVAIVNHLVQQPRGRRIGELVRSAASIVADEAGLSVATVVSAAPLSAAQLDRLRAGLAKQHGRDLLINQVIDPSIIGGLRVQIGDDVIDGSVSTRLTDLRIRLAS</sequence>
<keyword evidence="2 8" id="KW-0813">Transport</keyword>
<name>A0ABT6KKN2_9MICO</name>
<dbReference type="PROSITE" id="PS00389">
    <property type="entry name" value="ATPASE_DELTA"/>
    <property type="match status" value="1"/>
</dbReference>
<evidence type="ECO:0000256" key="2">
    <source>
        <dbReference type="ARBA" id="ARBA00022448"/>
    </source>
</evidence>
<proteinExistence type="inferred from homology"/>
<evidence type="ECO:0000256" key="7">
    <source>
        <dbReference type="ARBA" id="ARBA00023310"/>
    </source>
</evidence>
<keyword evidence="6 8" id="KW-0139">CF(1)</keyword>
<evidence type="ECO:0000256" key="1">
    <source>
        <dbReference type="ARBA" id="ARBA00004370"/>
    </source>
</evidence>
<dbReference type="Proteomes" id="UP001160142">
    <property type="component" value="Unassembled WGS sequence"/>
</dbReference>
<comment type="function">
    <text evidence="8">This protein is part of the stalk that links CF(0) to CF(1). It either transmits conformational changes from CF(0) to CF(1) or is implicated in proton conduction.</text>
</comment>
<dbReference type="InterPro" id="IPR000711">
    <property type="entry name" value="ATPase_OSCP/dsu"/>
</dbReference>
<keyword evidence="5 8" id="KW-0472">Membrane</keyword>
<evidence type="ECO:0000256" key="3">
    <source>
        <dbReference type="ARBA" id="ARBA00022781"/>
    </source>
</evidence>
<dbReference type="PANTHER" id="PTHR11910">
    <property type="entry name" value="ATP SYNTHASE DELTA CHAIN"/>
    <property type="match status" value="1"/>
</dbReference>
<gene>
    <name evidence="8" type="primary">atpH</name>
    <name evidence="9" type="ORF">M2152_000737</name>
</gene>
<dbReference type="EMBL" id="JARXVQ010000001">
    <property type="protein sequence ID" value="MDH6180555.1"/>
    <property type="molecule type" value="Genomic_DNA"/>
</dbReference>
<evidence type="ECO:0000313" key="10">
    <source>
        <dbReference type="Proteomes" id="UP001160142"/>
    </source>
</evidence>
<dbReference type="Pfam" id="PF00213">
    <property type="entry name" value="OSCP"/>
    <property type="match status" value="1"/>
</dbReference>
<evidence type="ECO:0000256" key="5">
    <source>
        <dbReference type="ARBA" id="ARBA00023136"/>
    </source>
</evidence>
<comment type="subcellular location">
    <subcellularLocation>
        <location evidence="8">Cell membrane</location>
        <topology evidence="8">Peripheral membrane protein</topology>
    </subcellularLocation>
    <subcellularLocation>
        <location evidence="1">Membrane</location>
    </subcellularLocation>
</comment>
<keyword evidence="7 8" id="KW-0066">ATP synthesis</keyword>
<dbReference type="InterPro" id="IPR020781">
    <property type="entry name" value="ATPase_OSCP/d_CS"/>
</dbReference>
<evidence type="ECO:0000256" key="4">
    <source>
        <dbReference type="ARBA" id="ARBA00023065"/>
    </source>
</evidence>
<keyword evidence="4 8" id="KW-0406">Ion transport</keyword>
<evidence type="ECO:0000313" key="9">
    <source>
        <dbReference type="EMBL" id="MDH6180555.1"/>
    </source>
</evidence>
<dbReference type="NCBIfam" id="NF009967">
    <property type="entry name" value="PRK13430.1"/>
    <property type="match status" value="1"/>
</dbReference>
<reference evidence="9 10" key="1">
    <citation type="submission" date="2023-04" db="EMBL/GenBank/DDBJ databases">
        <title>Genome Encyclopedia of Bacteria and Archaea VI: Functional Genomics of Type Strains.</title>
        <authorList>
            <person name="Whitman W."/>
        </authorList>
    </citation>
    <scope>NUCLEOTIDE SEQUENCE [LARGE SCALE GENOMIC DNA]</scope>
    <source>
        <strain evidence="9 10">SG_E_30_P1</strain>
    </source>
</reference>
<dbReference type="PRINTS" id="PR00125">
    <property type="entry name" value="ATPASEDELTA"/>
</dbReference>
<evidence type="ECO:0000256" key="6">
    <source>
        <dbReference type="ARBA" id="ARBA00023196"/>
    </source>
</evidence>
<protein>
    <recommendedName>
        <fullName evidence="8">ATP synthase subunit delta</fullName>
    </recommendedName>
    <alternativeName>
        <fullName evidence="8">ATP synthase F(1) sector subunit delta</fullName>
    </alternativeName>
    <alternativeName>
        <fullName evidence="8">F-type ATPase subunit delta</fullName>
        <shortName evidence="8">F-ATPase subunit delta</shortName>
    </alternativeName>
</protein>
<keyword evidence="8" id="KW-1003">Cell membrane</keyword>